<dbReference type="AlphaFoldDB" id="A0AAD7RNH1"/>
<evidence type="ECO:0000256" key="1">
    <source>
        <dbReference type="SAM" id="MobiDB-lite"/>
    </source>
</evidence>
<gene>
    <name evidence="2" type="ORF">AAFF_G00177650</name>
</gene>
<keyword evidence="3" id="KW-1185">Reference proteome</keyword>
<dbReference type="EMBL" id="JAINUG010000236">
    <property type="protein sequence ID" value="KAJ8386076.1"/>
    <property type="molecule type" value="Genomic_DNA"/>
</dbReference>
<dbReference type="Proteomes" id="UP001221898">
    <property type="component" value="Unassembled WGS sequence"/>
</dbReference>
<feature type="compositionally biased region" description="Polar residues" evidence="1">
    <location>
        <begin position="1"/>
        <end position="23"/>
    </location>
</feature>
<dbReference type="InterPro" id="IPR015943">
    <property type="entry name" value="WD40/YVTN_repeat-like_dom_sf"/>
</dbReference>
<evidence type="ECO:0000313" key="2">
    <source>
        <dbReference type="EMBL" id="KAJ8386076.1"/>
    </source>
</evidence>
<proteinExistence type="predicted"/>
<accession>A0AAD7RNH1</accession>
<sequence>MGDSTTGDVSHTVQGDSLLPTSHTRSDGRCARGFCVSRRQASKLTNQIRVDDPSHGALQYETVHVVDGGPILRDMAFSADQNFLYVMSDTQQCGCTSQPTASHLNQQRDCLDLCRCLR</sequence>
<reference evidence="2" key="1">
    <citation type="journal article" date="2023" name="Science">
        <title>Genome structures resolve the early diversification of teleost fishes.</title>
        <authorList>
            <person name="Parey E."/>
            <person name="Louis A."/>
            <person name="Montfort J."/>
            <person name="Bouchez O."/>
            <person name="Roques C."/>
            <person name="Iampietro C."/>
            <person name="Lluch J."/>
            <person name="Castinel A."/>
            <person name="Donnadieu C."/>
            <person name="Desvignes T."/>
            <person name="Floi Bucao C."/>
            <person name="Jouanno E."/>
            <person name="Wen M."/>
            <person name="Mejri S."/>
            <person name="Dirks R."/>
            <person name="Jansen H."/>
            <person name="Henkel C."/>
            <person name="Chen W.J."/>
            <person name="Zahm M."/>
            <person name="Cabau C."/>
            <person name="Klopp C."/>
            <person name="Thompson A.W."/>
            <person name="Robinson-Rechavi M."/>
            <person name="Braasch I."/>
            <person name="Lecointre G."/>
            <person name="Bobe J."/>
            <person name="Postlethwait J.H."/>
            <person name="Berthelot C."/>
            <person name="Roest Crollius H."/>
            <person name="Guiguen Y."/>
        </authorList>
    </citation>
    <scope>NUCLEOTIDE SEQUENCE</scope>
    <source>
        <strain evidence="2">NC1722</strain>
    </source>
</reference>
<evidence type="ECO:0000313" key="3">
    <source>
        <dbReference type="Proteomes" id="UP001221898"/>
    </source>
</evidence>
<organism evidence="2 3">
    <name type="scientific">Aldrovandia affinis</name>
    <dbReference type="NCBI Taxonomy" id="143900"/>
    <lineage>
        <taxon>Eukaryota</taxon>
        <taxon>Metazoa</taxon>
        <taxon>Chordata</taxon>
        <taxon>Craniata</taxon>
        <taxon>Vertebrata</taxon>
        <taxon>Euteleostomi</taxon>
        <taxon>Actinopterygii</taxon>
        <taxon>Neopterygii</taxon>
        <taxon>Teleostei</taxon>
        <taxon>Notacanthiformes</taxon>
        <taxon>Halosauridae</taxon>
        <taxon>Aldrovandia</taxon>
    </lineage>
</organism>
<comment type="caution">
    <text evidence="2">The sequence shown here is derived from an EMBL/GenBank/DDBJ whole genome shotgun (WGS) entry which is preliminary data.</text>
</comment>
<name>A0AAD7RNH1_9TELE</name>
<protein>
    <submittedName>
        <fullName evidence="2">Uncharacterized protein</fullName>
    </submittedName>
</protein>
<dbReference type="Gene3D" id="2.130.10.10">
    <property type="entry name" value="YVTN repeat-like/Quinoprotein amine dehydrogenase"/>
    <property type="match status" value="1"/>
</dbReference>
<feature type="region of interest" description="Disordered" evidence="1">
    <location>
        <begin position="1"/>
        <end position="27"/>
    </location>
</feature>
<dbReference type="SUPFAM" id="SSF50956">
    <property type="entry name" value="Thermostable phytase (3-phytase)"/>
    <property type="match status" value="1"/>
</dbReference>